<dbReference type="AlphaFoldDB" id="A0A829HD86"/>
<proteinExistence type="predicted"/>
<reference evidence="1 2" key="1">
    <citation type="submission" date="2013-06" db="EMBL/GenBank/DDBJ databases">
        <title>The Genome Sequence of Acinetobacter gyllenbergii CIP 110306.</title>
        <authorList>
            <consortium name="The Broad Institute Genome Sequencing Platform"/>
            <consortium name="The Broad Institute Genome Sequencing Center for Infectious Disease"/>
            <person name="Cerqueira G."/>
            <person name="Feldgarden M."/>
            <person name="Courvalin P."/>
            <person name="Perichon B."/>
            <person name="Grillot-Courvalin C."/>
            <person name="Clermont D."/>
            <person name="Rocha E."/>
            <person name="Yoon E.-J."/>
            <person name="Nemec A."/>
            <person name="Young S.K."/>
            <person name="Zeng Q."/>
            <person name="Gargeya S."/>
            <person name="Fitzgerald M."/>
            <person name="Abouelleil A."/>
            <person name="Alvarado L."/>
            <person name="Berlin A.M."/>
            <person name="Chapman S.B."/>
            <person name="Dewar J."/>
            <person name="Goldberg J."/>
            <person name="Griggs A."/>
            <person name="Gujja S."/>
            <person name="Hansen M."/>
            <person name="Howarth C."/>
            <person name="Imamovic A."/>
            <person name="Larimer J."/>
            <person name="McCowan C."/>
            <person name="Murphy C."/>
            <person name="Pearson M."/>
            <person name="Priest M."/>
            <person name="Roberts A."/>
            <person name="Saif S."/>
            <person name="Shea T."/>
            <person name="Sykes S."/>
            <person name="Wortman J."/>
            <person name="Nusbaum C."/>
            <person name="Birren B."/>
        </authorList>
    </citation>
    <scope>NUCLEOTIDE SEQUENCE [LARGE SCALE GENOMIC DNA]</scope>
    <source>
        <strain evidence="1 2">CIP 110306</strain>
    </source>
</reference>
<name>A0A829HD86_9GAMM</name>
<organism evidence="1 2">
    <name type="scientific">Acinetobacter gyllenbergii CIP 110306 = MTCC 11365</name>
    <dbReference type="NCBI Taxonomy" id="1217657"/>
    <lineage>
        <taxon>Bacteria</taxon>
        <taxon>Pseudomonadati</taxon>
        <taxon>Pseudomonadota</taxon>
        <taxon>Gammaproteobacteria</taxon>
        <taxon>Moraxellales</taxon>
        <taxon>Moraxellaceae</taxon>
        <taxon>Acinetobacter</taxon>
    </lineage>
</organism>
<gene>
    <name evidence="1" type="ORF">F957_03569</name>
</gene>
<dbReference type="Proteomes" id="UP000014523">
    <property type="component" value="Unassembled WGS sequence"/>
</dbReference>
<sequence length="93" mass="10391">MPNQTNSKRISISLNPDLYAVISDLAELQNKPMSRVVVELMEEMHPVLSQLRDGIREVKESNNKDEVLKRIGSAVLMSGTEQLGELSKELKGL</sequence>
<evidence type="ECO:0000313" key="2">
    <source>
        <dbReference type="Proteomes" id="UP000014523"/>
    </source>
</evidence>
<dbReference type="RefSeq" id="WP_016660580.1">
    <property type="nucleotide sequence ID" value="NZ_ATGG01000045.1"/>
</dbReference>
<keyword evidence="2" id="KW-1185">Reference proteome</keyword>
<comment type="caution">
    <text evidence="1">The sequence shown here is derived from an EMBL/GenBank/DDBJ whole genome shotgun (WGS) entry which is preliminary data.</text>
</comment>
<protein>
    <submittedName>
        <fullName evidence="1">Uncharacterized protein</fullName>
    </submittedName>
</protein>
<evidence type="ECO:0000313" key="1">
    <source>
        <dbReference type="EMBL" id="EPF73256.1"/>
    </source>
</evidence>
<dbReference type="EMBL" id="ATGG01000045">
    <property type="protein sequence ID" value="EPF73256.1"/>
    <property type="molecule type" value="Genomic_DNA"/>
</dbReference>
<accession>A0A829HD86</accession>